<proteinExistence type="predicted"/>
<keyword evidence="2" id="KW-1185">Reference proteome</keyword>
<sequence>MKISIIWPAFAISEKARKTGCKLEGMQPDEELLWDYTGCRIPGSSEKLSFKSSFEASVDYPVCKSQGSFQLGIDYNFECQKSGILVTSNDSVFELTDRAENIEEDCKAISHWSNPGGSIFLPKCMQIKENTRNWNRVIISRKEGPRKWKSKTIMIECSDED</sequence>
<dbReference type="EMBL" id="OU015567">
    <property type="protein sequence ID" value="CAG5110094.1"/>
    <property type="molecule type" value="Genomic_DNA"/>
</dbReference>
<gene>
    <name evidence="1" type="ORF">OKIOD_LOCUS13299</name>
</gene>
<reference evidence="1 2" key="1">
    <citation type="submission" date="2021-04" db="EMBL/GenBank/DDBJ databases">
        <authorList>
            <person name="Bliznina A."/>
        </authorList>
    </citation>
    <scope>NUCLEOTIDE SEQUENCE [LARGE SCALE GENOMIC DNA]</scope>
</reference>
<organism evidence="1 2">
    <name type="scientific">Oikopleura dioica</name>
    <name type="common">Tunicate</name>
    <dbReference type="NCBI Taxonomy" id="34765"/>
    <lineage>
        <taxon>Eukaryota</taxon>
        <taxon>Metazoa</taxon>
        <taxon>Chordata</taxon>
        <taxon>Tunicata</taxon>
        <taxon>Appendicularia</taxon>
        <taxon>Copelata</taxon>
        <taxon>Oikopleuridae</taxon>
        <taxon>Oikopleura</taxon>
    </lineage>
</organism>
<evidence type="ECO:0000313" key="1">
    <source>
        <dbReference type="EMBL" id="CAG5110094.1"/>
    </source>
</evidence>
<protein>
    <submittedName>
        <fullName evidence="1">Oidioi.mRNA.OKI2018_I69.chr2.g4534.t1.cds</fullName>
    </submittedName>
</protein>
<evidence type="ECO:0000313" key="2">
    <source>
        <dbReference type="Proteomes" id="UP001158576"/>
    </source>
</evidence>
<name>A0ABN7T490_OIKDI</name>
<accession>A0ABN7T490</accession>
<dbReference type="Proteomes" id="UP001158576">
    <property type="component" value="Chromosome 2"/>
</dbReference>